<proteinExistence type="predicted"/>
<reference evidence="2" key="1">
    <citation type="journal article" date="2023" name="Proc. Natl. Acad. Sci. U.S.A.">
        <title>Genomic and structural basis for evolution of tropane alkaloid biosynthesis.</title>
        <authorList>
            <person name="Wanga Y.-J."/>
            <person name="Taina T."/>
            <person name="Yua J.-Y."/>
            <person name="Lia J."/>
            <person name="Xua B."/>
            <person name="Chenc J."/>
            <person name="D'Auriad J.C."/>
            <person name="Huanga J.-P."/>
            <person name="Huanga S.-X."/>
        </authorList>
    </citation>
    <scope>NUCLEOTIDE SEQUENCE [LARGE SCALE GENOMIC DNA]</scope>
    <source>
        <strain evidence="2">cv. KIB-2019</strain>
    </source>
</reference>
<keyword evidence="2" id="KW-1185">Reference proteome</keyword>
<evidence type="ECO:0000313" key="2">
    <source>
        <dbReference type="Proteomes" id="UP001152561"/>
    </source>
</evidence>
<gene>
    <name evidence="1" type="ORF">K7X08_000290</name>
</gene>
<protein>
    <submittedName>
        <fullName evidence="1">Uncharacterized protein</fullName>
    </submittedName>
</protein>
<accession>A0A9Q1M383</accession>
<dbReference type="EMBL" id="JAJAGQ010000010">
    <property type="protein sequence ID" value="KAJ8550920.1"/>
    <property type="molecule type" value="Genomic_DNA"/>
</dbReference>
<sequence>MEHRLHLRFSNSGIANTESLFKAWKCRFSLLVSLLFTFTMFDLSGVSVNCYSVDATNVFDEIPQRKQDLCVVKRD</sequence>
<name>A0A9Q1M383_9SOLA</name>
<dbReference type="AlphaFoldDB" id="A0A9Q1M383"/>
<comment type="caution">
    <text evidence="1">The sequence shown here is derived from an EMBL/GenBank/DDBJ whole genome shotgun (WGS) entry which is preliminary data.</text>
</comment>
<evidence type="ECO:0000313" key="1">
    <source>
        <dbReference type="EMBL" id="KAJ8550920.1"/>
    </source>
</evidence>
<dbReference type="Proteomes" id="UP001152561">
    <property type="component" value="Unassembled WGS sequence"/>
</dbReference>
<organism evidence="1 2">
    <name type="scientific">Anisodus acutangulus</name>
    <dbReference type="NCBI Taxonomy" id="402998"/>
    <lineage>
        <taxon>Eukaryota</taxon>
        <taxon>Viridiplantae</taxon>
        <taxon>Streptophyta</taxon>
        <taxon>Embryophyta</taxon>
        <taxon>Tracheophyta</taxon>
        <taxon>Spermatophyta</taxon>
        <taxon>Magnoliopsida</taxon>
        <taxon>eudicotyledons</taxon>
        <taxon>Gunneridae</taxon>
        <taxon>Pentapetalae</taxon>
        <taxon>asterids</taxon>
        <taxon>lamiids</taxon>
        <taxon>Solanales</taxon>
        <taxon>Solanaceae</taxon>
        <taxon>Solanoideae</taxon>
        <taxon>Hyoscyameae</taxon>
        <taxon>Anisodus</taxon>
    </lineage>
</organism>